<feature type="compositionally biased region" description="Basic and acidic residues" evidence="2">
    <location>
        <begin position="469"/>
        <end position="486"/>
    </location>
</feature>
<feature type="coiled-coil region" evidence="1">
    <location>
        <begin position="625"/>
        <end position="673"/>
    </location>
</feature>
<protein>
    <submittedName>
        <fullName evidence="3">Uncharacterized protein</fullName>
    </submittedName>
</protein>
<name>A0A1W0X2W2_HYPEX</name>
<keyword evidence="1" id="KW-0175">Coiled coil</keyword>
<evidence type="ECO:0000256" key="2">
    <source>
        <dbReference type="SAM" id="MobiDB-lite"/>
    </source>
</evidence>
<gene>
    <name evidence="3" type="ORF">BV898_04384</name>
</gene>
<reference evidence="4" key="1">
    <citation type="submission" date="2017-01" db="EMBL/GenBank/DDBJ databases">
        <title>Comparative genomics of anhydrobiosis in the tardigrade Hypsibius dujardini.</title>
        <authorList>
            <person name="Yoshida Y."/>
            <person name="Koutsovoulos G."/>
            <person name="Laetsch D."/>
            <person name="Stevens L."/>
            <person name="Kumar S."/>
            <person name="Horikawa D."/>
            <person name="Ishino K."/>
            <person name="Komine S."/>
            <person name="Tomita M."/>
            <person name="Blaxter M."/>
            <person name="Arakawa K."/>
        </authorList>
    </citation>
    <scope>NUCLEOTIDE SEQUENCE [LARGE SCALE GENOMIC DNA]</scope>
    <source>
        <strain evidence="4">Z151</strain>
    </source>
</reference>
<feature type="coiled-coil region" evidence="1">
    <location>
        <begin position="276"/>
        <end position="303"/>
    </location>
</feature>
<dbReference type="AlphaFoldDB" id="A0A1W0X2W2"/>
<accession>A0A1W0X2W2</accession>
<sequence>MDGPTPEPIPGSPQIITLIPSYSQPIEPIPGSPQTIEPIPGSPQTIKAVPGSPQTVEPISGSPQTPIRSTLSIGEAASVTSTISSLGDQSPSHDQLTSYVLPHLTSSAVAVALPGENALPSGITFLTAPQQTLKPLSPVPEDLSLPRAGTPASAVSSASSIGGEVNFSQSFVFQDLHEIEQRVESNYIYAVIEQAFDAKAVTYAQATHLRNKVAGLVDVYDQRYRHQKNMQDLVMNQIRYYQEHYEELYDAETLPWRMRQQLQGLRGDTQRLNDELTKSKLHLIQLEGEINKLENDKLTLRDTLETIPTSQEFRHLSTCLHLEQQVIMQQLENYRTLTSKTFTHIKENHQLIEGMEKQVASIRNELCATRKEFSNVTNTIPHIQKDCACHAVEQAKLAEELHLLISGTNRIYHHATTVACIIEDLDRECQEAFDSRASSDHELEHNLHHFKDFIRKMEKAMDADFQVKNEKDQLSASKQKLDKDNQKTAQANENDIEAVGRMTRKISEQEIEAEGIHHQLIRLEHLVTAFSAATQTKKEENTRLYRQKRERSKAFFMAFMQMRRMAKESRRATEEIAHMEITQRSINITCNKLKVAIISLREELEHKDILARFADKTLSEKVDKVNAMQNEYYRLDCERQELQEDFRVCQGGLHEHKDRLAYMEDEIKRVKADTLTVQRLLEKAQQDRRSMWMSLQRERKCHFSERERLKQLEDQFERAFSGVLVLRRDLDINLLKCETFTETFDLVSELRACEAALLIDITTQHILKHVERNQIETATYETELRHRSLDSYVQWLHKTADTDIKLLYKRLRWHGTLLMKYMTTRDELKRQLVDTVNRRAQLNQMVRDEKPPTEVIPVVSVEMLNKKEEILSKMLITMERHFFQKNLRHSLLDAICNELTRQIQNCRDTLTADHQTAMLKRDKVLRAKRQHKLALIDVAAIKTQLCHELVLSGNLQNVQQLTHEKYRLPQLQAGDQLLEITDGSELNFKIDNTTLPSL</sequence>
<evidence type="ECO:0000313" key="3">
    <source>
        <dbReference type="EMBL" id="OQV21809.1"/>
    </source>
</evidence>
<evidence type="ECO:0000313" key="4">
    <source>
        <dbReference type="Proteomes" id="UP000192578"/>
    </source>
</evidence>
<feature type="region of interest" description="Disordered" evidence="2">
    <location>
        <begin position="469"/>
        <end position="494"/>
    </location>
</feature>
<dbReference type="OrthoDB" id="10067488at2759"/>
<keyword evidence="4" id="KW-1185">Reference proteome</keyword>
<proteinExistence type="predicted"/>
<organism evidence="3 4">
    <name type="scientific">Hypsibius exemplaris</name>
    <name type="common">Freshwater tardigrade</name>
    <dbReference type="NCBI Taxonomy" id="2072580"/>
    <lineage>
        <taxon>Eukaryota</taxon>
        <taxon>Metazoa</taxon>
        <taxon>Ecdysozoa</taxon>
        <taxon>Tardigrada</taxon>
        <taxon>Eutardigrada</taxon>
        <taxon>Parachela</taxon>
        <taxon>Hypsibioidea</taxon>
        <taxon>Hypsibiidae</taxon>
        <taxon>Hypsibius</taxon>
    </lineage>
</organism>
<comment type="caution">
    <text evidence="3">The sequence shown here is derived from an EMBL/GenBank/DDBJ whole genome shotgun (WGS) entry which is preliminary data.</text>
</comment>
<evidence type="ECO:0000256" key="1">
    <source>
        <dbReference type="SAM" id="Coils"/>
    </source>
</evidence>
<dbReference type="EMBL" id="MTYJ01000021">
    <property type="protein sequence ID" value="OQV21809.1"/>
    <property type="molecule type" value="Genomic_DNA"/>
</dbReference>
<dbReference type="Proteomes" id="UP000192578">
    <property type="component" value="Unassembled WGS sequence"/>
</dbReference>